<proteinExistence type="predicted"/>
<keyword evidence="3" id="KW-1185">Reference proteome</keyword>
<dbReference type="AlphaFoldDB" id="A0AAN8K0K2"/>
<name>A0AAN8K0K2_PATCE</name>
<keyword evidence="1" id="KW-0732">Signal</keyword>
<comment type="caution">
    <text evidence="2">The sequence shown here is derived from an EMBL/GenBank/DDBJ whole genome shotgun (WGS) entry which is preliminary data.</text>
</comment>
<evidence type="ECO:0000313" key="2">
    <source>
        <dbReference type="EMBL" id="KAK6182584.1"/>
    </source>
</evidence>
<evidence type="ECO:0000256" key="1">
    <source>
        <dbReference type="SAM" id="SignalP"/>
    </source>
</evidence>
<protein>
    <submittedName>
        <fullName evidence="2">Uncharacterized protein</fullName>
    </submittedName>
</protein>
<dbReference type="EMBL" id="JAZGQO010000007">
    <property type="protein sequence ID" value="KAK6182584.1"/>
    <property type="molecule type" value="Genomic_DNA"/>
</dbReference>
<accession>A0AAN8K0K2</accession>
<reference evidence="2 3" key="1">
    <citation type="submission" date="2024-01" db="EMBL/GenBank/DDBJ databases">
        <title>The genome of the rayed Mediterranean limpet Patella caerulea (Linnaeus, 1758).</title>
        <authorList>
            <person name="Anh-Thu Weber A."/>
            <person name="Halstead-Nussloch G."/>
        </authorList>
    </citation>
    <scope>NUCLEOTIDE SEQUENCE [LARGE SCALE GENOMIC DNA]</scope>
    <source>
        <strain evidence="2">AATW-2023a</strain>
        <tissue evidence="2">Whole specimen</tissue>
    </source>
</reference>
<sequence>MVRIVFLALFAVTLIINVACEPCSQDSDCQLESCSWGTHVVCVRGVCTCVEFCSNQGATCHDGGRLECVKNADQNGCPCDDAWHCIDNHCACGFPNINRRFKNT</sequence>
<dbReference type="Proteomes" id="UP001347796">
    <property type="component" value="Unassembled WGS sequence"/>
</dbReference>
<feature type="signal peptide" evidence="1">
    <location>
        <begin position="1"/>
        <end position="20"/>
    </location>
</feature>
<organism evidence="2 3">
    <name type="scientific">Patella caerulea</name>
    <name type="common">Rayed Mediterranean limpet</name>
    <dbReference type="NCBI Taxonomy" id="87958"/>
    <lineage>
        <taxon>Eukaryota</taxon>
        <taxon>Metazoa</taxon>
        <taxon>Spiralia</taxon>
        <taxon>Lophotrochozoa</taxon>
        <taxon>Mollusca</taxon>
        <taxon>Gastropoda</taxon>
        <taxon>Patellogastropoda</taxon>
        <taxon>Patelloidea</taxon>
        <taxon>Patellidae</taxon>
        <taxon>Patella</taxon>
    </lineage>
</organism>
<gene>
    <name evidence="2" type="ORF">SNE40_010236</name>
</gene>
<feature type="chain" id="PRO_5042848389" evidence="1">
    <location>
        <begin position="21"/>
        <end position="104"/>
    </location>
</feature>
<evidence type="ECO:0000313" key="3">
    <source>
        <dbReference type="Proteomes" id="UP001347796"/>
    </source>
</evidence>